<dbReference type="NCBIfam" id="TIGR01845">
    <property type="entry name" value="outer_NodT"/>
    <property type="match status" value="1"/>
</dbReference>
<evidence type="ECO:0000259" key="1">
    <source>
        <dbReference type="Pfam" id="PF03807"/>
    </source>
</evidence>
<feature type="domain" description="Pyrroline-5-carboxylate reductase catalytic N-terminal" evidence="1">
    <location>
        <begin position="20"/>
        <end position="113"/>
    </location>
</feature>
<dbReference type="Gene3D" id="3.40.50.720">
    <property type="entry name" value="NAD(P)-binding Rossmann-like Domain"/>
    <property type="match status" value="1"/>
</dbReference>
<evidence type="ECO:0000313" key="2">
    <source>
        <dbReference type="EMBL" id="OIQ72609.1"/>
    </source>
</evidence>
<proteinExistence type="predicted"/>
<dbReference type="PANTHER" id="PTHR30203:SF33">
    <property type="entry name" value="BLR4455 PROTEIN"/>
    <property type="match status" value="1"/>
</dbReference>
<dbReference type="Gene3D" id="2.20.200.10">
    <property type="entry name" value="Outer membrane efflux proteins (OEP)"/>
    <property type="match status" value="1"/>
</dbReference>
<dbReference type="AlphaFoldDB" id="A0A1J5PM80"/>
<dbReference type="InterPro" id="IPR028939">
    <property type="entry name" value="P5C_Rdtase_cat_N"/>
</dbReference>
<dbReference type="SUPFAM" id="SSF51735">
    <property type="entry name" value="NAD(P)-binding Rossmann-fold domains"/>
    <property type="match status" value="1"/>
</dbReference>
<dbReference type="InterPro" id="IPR010131">
    <property type="entry name" value="MdtP/NodT-like"/>
</dbReference>
<comment type="caution">
    <text evidence="2">The sequence shown here is derived from an EMBL/GenBank/DDBJ whole genome shotgun (WGS) entry which is preliminary data.</text>
</comment>
<dbReference type="SUPFAM" id="SSF56954">
    <property type="entry name" value="Outer membrane efflux proteins (OEP)"/>
    <property type="match status" value="1"/>
</dbReference>
<name>A0A1J5PM80_9ZZZZ</name>
<dbReference type="Pfam" id="PF03807">
    <property type="entry name" value="F420_oxidored"/>
    <property type="match status" value="1"/>
</dbReference>
<dbReference type="InterPro" id="IPR003423">
    <property type="entry name" value="OMP_efflux"/>
</dbReference>
<sequence>MHRMEPLHATTSSAAGLPVVAFVGGGNMSSALIGGLIKAGADSARILVVEPFAEQRVRLGQRFAGLELLAAPGASLRTAQVVVWAVKPQQFAQAAADSRAYLGDALHVSIMAGVRCGAIARQTGASRMVRTMPNTPALIGRGITGLFASVQASAADLQSARLSVQATLAQDYFLLRVADASRKLLDDTVLAYEKSLQVTRNRYVEGVAARGDVVAAETQLKAAQAQAVNVGVQRAQLEHAIAVLTGRAPAEFSIALAAFNPVLPQIPAGVPSALLERRPDIASAERTAAAANARIGVAQAAFYPDLTLTGSAGFQSSTLVQWLSLPSRFWALGPVLAQTLFDGGLRRAQTEQAMAAYDQSVANYRQTALAAFQDVEDNLAALRILEQQAQLQDEAVRAARDSVAIATNQYLAGTVSYLDVVNVQTIALTNERAALAILGSRLTASVLLVKALGGGWNADALNDLAASASPPTGTMPVTQ</sequence>
<protein>
    <submittedName>
        <fullName evidence="2">Outer membrane protein OprM</fullName>
    </submittedName>
</protein>
<dbReference type="GO" id="GO:0015562">
    <property type="term" value="F:efflux transmembrane transporter activity"/>
    <property type="evidence" value="ECO:0007669"/>
    <property type="project" value="InterPro"/>
</dbReference>
<dbReference type="GO" id="GO:0016020">
    <property type="term" value="C:membrane"/>
    <property type="evidence" value="ECO:0007669"/>
    <property type="project" value="InterPro"/>
</dbReference>
<dbReference type="Pfam" id="PF02321">
    <property type="entry name" value="OEP"/>
    <property type="match status" value="2"/>
</dbReference>
<gene>
    <name evidence="2" type="primary">oprM_36</name>
    <name evidence="2" type="ORF">GALL_457630</name>
</gene>
<dbReference type="Gene3D" id="1.20.1600.10">
    <property type="entry name" value="Outer membrane efflux proteins (OEP)"/>
    <property type="match status" value="1"/>
</dbReference>
<accession>A0A1J5PM80</accession>
<dbReference type="EMBL" id="MLJW01003199">
    <property type="protein sequence ID" value="OIQ72609.1"/>
    <property type="molecule type" value="Genomic_DNA"/>
</dbReference>
<organism evidence="2">
    <name type="scientific">mine drainage metagenome</name>
    <dbReference type="NCBI Taxonomy" id="410659"/>
    <lineage>
        <taxon>unclassified sequences</taxon>
        <taxon>metagenomes</taxon>
        <taxon>ecological metagenomes</taxon>
    </lineage>
</organism>
<dbReference type="InterPro" id="IPR036291">
    <property type="entry name" value="NAD(P)-bd_dom_sf"/>
</dbReference>
<dbReference type="PANTHER" id="PTHR30203">
    <property type="entry name" value="OUTER MEMBRANE CATION EFFLUX PROTEIN"/>
    <property type="match status" value="1"/>
</dbReference>
<reference evidence="2" key="1">
    <citation type="submission" date="2016-10" db="EMBL/GenBank/DDBJ databases">
        <title>Sequence of Gallionella enrichment culture.</title>
        <authorList>
            <person name="Poehlein A."/>
            <person name="Muehling M."/>
            <person name="Daniel R."/>
        </authorList>
    </citation>
    <scope>NUCLEOTIDE SEQUENCE</scope>
</reference>